<reference evidence="6" key="1">
    <citation type="journal article" date="2013" name="New Phytol.">
        <title>Comparative genomic and transcriptomic analyses reveal the hemibiotrophic stage shift of Colletotrichum fungi.</title>
        <authorList>
            <person name="Gan P."/>
            <person name="Ikeda K."/>
            <person name="Irieda H."/>
            <person name="Narusaka M."/>
            <person name="O'Connell R.J."/>
            <person name="Narusaka Y."/>
            <person name="Takano Y."/>
            <person name="Kubo Y."/>
            <person name="Shirasu K."/>
        </authorList>
    </citation>
    <scope>NUCLEOTIDE SEQUENCE [LARGE SCALE GENOMIC DNA]</scope>
    <source>
        <strain evidence="6">104-T / ATCC 96160 / CBS 514.97 / LARS 414 / MAFF 240422</strain>
    </source>
</reference>
<accession>A0A484FDL0</accession>
<reference evidence="6" key="2">
    <citation type="journal article" date="2019" name="Mol. Plant Microbe Interact.">
        <title>Genome sequence resources for four phytopathogenic fungi from the Colletotrichum orbiculare species complex.</title>
        <authorList>
            <person name="Gan P."/>
            <person name="Tsushima A."/>
            <person name="Narusaka M."/>
            <person name="Narusaka Y."/>
            <person name="Takano Y."/>
            <person name="Kubo Y."/>
            <person name="Shirasu K."/>
        </authorList>
    </citation>
    <scope>GENOME REANNOTATION</scope>
    <source>
        <strain evidence="6">104-T / ATCC 96160 / CBS 514.97 / LARS 414 / MAFF 240422</strain>
    </source>
</reference>
<dbReference type="OrthoDB" id="191139at2759"/>
<evidence type="ECO:0000313" key="6">
    <source>
        <dbReference type="Proteomes" id="UP000014480"/>
    </source>
</evidence>
<dbReference type="STRING" id="1213857.A0A484FDL0"/>
<dbReference type="GO" id="GO:0016491">
    <property type="term" value="F:oxidoreductase activity"/>
    <property type="evidence" value="ECO:0007669"/>
    <property type="project" value="UniProtKB-KW"/>
</dbReference>
<dbReference type="PANTHER" id="PTHR24320">
    <property type="entry name" value="RETINOL DEHYDROGENASE"/>
    <property type="match status" value="1"/>
</dbReference>
<gene>
    <name evidence="5" type="ORF">Cob_v010692</name>
</gene>
<dbReference type="InterPro" id="IPR036291">
    <property type="entry name" value="NAD(P)-bd_dom_sf"/>
</dbReference>
<protein>
    <submittedName>
        <fullName evidence="5">Oxidoreductase</fullName>
    </submittedName>
</protein>
<evidence type="ECO:0000256" key="4">
    <source>
        <dbReference type="SAM" id="MobiDB-lite"/>
    </source>
</evidence>
<organism evidence="5 6">
    <name type="scientific">Colletotrichum orbiculare (strain 104-T / ATCC 96160 / CBS 514.97 / LARS 414 / MAFF 240422)</name>
    <name type="common">Cucumber anthracnose fungus</name>
    <name type="synonym">Colletotrichum lagenarium</name>
    <dbReference type="NCBI Taxonomy" id="1213857"/>
    <lineage>
        <taxon>Eukaryota</taxon>
        <taxon>Fungi</taxon>
        <taxon>Dikarya</taxon>
        <taxon>Ascomycota</taxon>
        <taxon>Pezizomycotina</taxon>
        <taxon>Sordariomycetes</taxon>
        <taxon>Hypocreomycetidae</taxon>
        <taxon>Glomerellales</taxon>
        <taxon>Glomerellaceae</taxon>
        <taxon>Colletotrichum</taxon>
        <taxon>Colletotrichum orbiculare species complex</taxon>
    </lineage>
</organism>
<sequence length="385" mass="43044">MSSTSRWDPLTGMPNLEGKVVVVTGGNSGIGLSTIKYLALRGARVYFSARSADKAQKARDTIKSANPELDQSRLIWLPLDLADLKSVRTAAEQLTKKETKIDILINNAGVATASTETAGPGWEWHMAIGHVGHFVLTNSLLPLLKRATQENGADVRIITLSSNVTHDVFPANYEFVFDSPKFLQSPVPYYPWQWRYFGKYLFVVDMIRYATSKVASLLFAQELQRLLDEADLPILSISLHPGRVASEGALRIGTPVFSLIQKTPLFLTPDQGAVTSLFAATAGEVRDNAEEYKGKYLEPFGQVWEPHPVAEDKKQIRGLWDNTTSEIGYGLVYFYRRALNLYMTDQTDSDFTNRARHRRTQGDRRGRTGKTSYKQLTELVSGHKL</sequence>
<evidence type="ECO:0000256" key="3">
    <source>
        <dbReference type="ARBA" id="ARBA00023002"/>
    </source>
</evidence>
<dbReference type="Proteomes" id="UP000014480">
    <property type="component" value="Unassembled WGS sequence"/>
</dbReference>
<name>A0A484FDL0_COLOR</name>
<comment type="caution">
    <text evidence="5">The sequence shown here is derived from an EMBL/GenBank/DDBJ whole genome shotgun (WGS) entry which is preliminary data.</text>
</comment>
<dbReference type="Gene3D" id="3.40.50.720">
    <property type="entry name" value="NAD(P)-binding Rossmann-like Domain"/>
    <property type="match status" value="1"/>
</dbReference>
<feature type="region of interest" description="Disordered" evidence="4">
    <location>
        <begin position="352"/>
        <end position="372"/>
    </location>
</feature>
<dbReference type="Pfam" id="PF00106">
    <property type="entry name" value="adh_short"/>
    <property type="match status" value="1"/>
</dbReference>
<dbReference type="EMBL" id="AMCV02000035">
    <property type="protein sequence ID" value="TDZ16410.1"/>
    <property type="molecule type" value="Genomic_DNA"/>
</dbReference>
<evidence type="ECO:0000256" key="2">
    <source>
        <dbReference type="ARBA" id="ARBA00022857"/>
    </source>
</evidence>
<proteinExistence type="inferred from homology"/>
<keyword evidence="2" id="KW-0521">NADP</keyword>
<dbReference type="AlphaFoldDB" id="A0A484FDL0"/>
<keyword evidence="3" id="KW-0560">Oxidoreductase</keyword>
<keyword evidence="6" id="KW-1185">Reference proteome</keyword>
<evidence type="ECO:0000313" key="5">
    <source>
        <dbReference type="EMBL" id="TDZ16410.1"/>
    </source>
</evidence>
<dbReference type="InterPro" id="IPR002347">
    <property type="entry name" value="SDR_fam"/>
</dbReference>
<dbReference type="PRINTS" id="PR00081">
    <property type="entry name" value="GDHRDH"/>
</dbReference>
<dbReference type="SUPFAM" id="SSF51735">
    <property type="entry name" value="NAD(P)-binding Rossmann-fold domains"/>
    <property type="match status" value="1"/>
</dbReference>
<dbReference type="PANTHER" id="PTHR24320:SF282">
    <property type="entry name" value="WW DOMAIN-CONTAINING OXIDOREDUCTASE"/>
    <property type="match status" value="1"/>
</dbReference>
<evidence type="ECO:0000256" key="1">
    <source>
        <dbReference type="ARBA" id="ARBA00006484"/>
    </source>
</evidence>
<comment type="similarity">
    <text evidence="1">Belongs to the short-chain dehydrogenases/reductases (SDR) family.</text>
</comment>